<evidence type="ECO:0000313" key="4">
    <source>
        <dbReference type="Proteomes" id="UP001243330"/>
    </source>
</evidence>
<keyword evidence="1" id="KW-0175">Coiled coil</keyword>
<proteinExistence type="predicted"/>
<feature type="coiled-coil region" evidence="1">
    <location>
        <begin position="81"/>
        <end position="108"/>
    </location>
</feature>
<sequence length="213" mass="23550">MMFDGGNICNTCDRTTDDAADDSRPTHQQNPQCGSSAGGNGVPLEDVPPPQDSTTISETFGYDEDHMALLDLQLDRYRYLLLQNREELQQARQTNDDLHSQLDIYEGMLTAYECTIVDLQSRVNLEVLTEDTNCPQLAEAGDSCLVTVVLHEPCKPMSSVAKSFRPMLLLNNMTKVVRHDLSRSKQPSRSLSGSQATQLHIVVMLLQLVPAGA</sequence>
<name>A0AAD8ZY61_9PEZI</name>
<protein>
    <submittedName>
        <fullName evidence="3">Uncharacterized protein</fullName>
    </submittedName>
</protein>
<reference evidence="3" key="1">
    <citation type="submission" date="2023-01" db="EMBL/GenBank/DDBJ databases">
        <title>Colletotrichum chrysophilum M932 genome sequence.</title>
        <authorList>
            <person name="Baroncelli R."/>
        </authorList>
    </citation>
    <scope>NUCLEOTIDE SEQUENCE</scope>
    <source>
        <strain evidence="3">M932</strain>
    </source>
</reference>
<organism evidence="3 4">
    <name type="scientific">Colletotrichum chrysophilum</name>
    <dbReference type="NCBI Taxonomy" id="1836956"/>
    <lineage>
        <taxon>Eukaryota</taxon>
        <taxon>Fungi</taxon>
        <taxon>Dikarya</taxon>
        <taxon>Ascomycota</taxon>
        <taxon>Pezizomycotina</taxon>
        <taxon>Sordariomycetes</taxon>
        <taxon>Hypocreomycetidae</taxon>
        <taxon>Glomerellales</taxon>
        <taxon>Glomerellaceae</taxon>
        <taxon>Colletotrichum</taxon>
        <taxon>Colletotrichum gloeosporioides species complex</taxon>
    </lineage>
</organism>
<feature type="compositionally biased region" description="Polar residues" evidence="2">
    <location>
        <begin position="26"/>
        <end position="35"/>
    </location>
</feature>
<evidence type="ECO:0000256" key="1">
    <source>
        <dbReference type="SAM" id="Coils"/>
    </source>
</evidence>
<evidence type="ECO:0000256" key="2">
    <source>
        <dbReference type="SAM" id="MobiDB-lite"/>
    </source>
</evidence>
<accession>A0AAD8ZY61</accession>
<dbReference type="EMBL" id="JAQOWY010000974">
    <property type="protein sequence ID" value="KAK1837876.1"/>
    <property type="molecule type" value="Genomic_DNA"/>
</dbReference>
<feature type="region of interest" description="Disordered" evidence="2">
    <location>
        <begin position="18"/>
        <end position="56"/>
    </location>
</feature>
<evidence type="ECO:0000313" key="3">
    <source>
        <dbReference type="EMBL" id="KAK1837876.1"/>
    </source>
</evidence>
<dbReference type="AlphaFoldDB" id="A0AAD8ZY61"/>
<comment type="caution">
    <text evidence="3">The sequence shown here is derived from an EMBL/GenBank/DDBJ whole genome shotgun (WGS) entry which is preliminary data.</text>
</comment>
<dbReference type="Proteomes" id="UP001243330">
    <property type="component" value="Unassembled WGS sequence"/>
</dbReference>
<keyword evidence="4" id="KW-1185">Reference proteome</keyword>
<gene>
    <name evidence="3" type="ORF">CCHR01_19499</name>
</gene>